<organism evidence="1">
    <name type="scientific">marine sediment metagenome</name>
    <dbReference type="NCBI Taxonomy" id="412755"/>
    <lineage>
        <taxon>unclassified sequences</taxon>
        <taxon>metagenomes</taxon>
        <taxon>ecological metagenomes</taxon>
    </lineage>
</organism>
<accession>X0ZJ02</accession>
<gene>
    <name evidence="1" type="ORF">S01H4_07268</name>
</gene>
<dbReference type="EMBL" id="BART01002359">
    <property type="protein sequence ID" value="GAG60338.1"/>
    <property type="molecule type" value="Genomic_DNA"/>
</dbReference>
<dbReference type="AlphaFoldDB" id="X0ZJ02"/>
<feature type="non-terminal residue" evidence="1">
    <location>
        <position position="1"/>
    </location>
</feature>
<protein>
    <submittedName>
        <fullName evidence="1">Uncharacterized protein</fullName>
    </submittedName>
</protein>
<name>X0ZJ02_9ZZZZ</name>
<proteinExistence type="predicted"/>
<reference evidence="1" key="1">
    <citation type="journal article" date="2014" name="Front. Microbiol.">
        <title>High frequency of phylogenetically diverse reductive dehalogenase-homologous genes in deep subseafloor sedimentary metagenomes.</title>
        <authorList>
            <person name="Kawai M."/>
            <person name="Futagami T."/>
            <person name="Toyoda A."/>
            <person name="Takaki Y."/>
            <person name="Nishi S."/>
            <person name="Hori S."/>
            <person name="Arai W."/>
            <person name="Tsubouchi T."/>
            <person name="Morono Y."/>
            <person name="Uchiyama I."/>
            <person name="Ito T."/>
            <person name="Fujiyama A."/>
            <person name="Inagaki F."/>
            <person name="Takami H."/>
        </authorList>
    </citation>
    <scope>NUCLEOTIDE SEQUENCE</scope>
    <source>
        <strain evidence="1">Expedition CK06-06</strain>
    </source>
</reference>
<sequence>RGFDRSRIIVVKSERNQLFRFFDNSSIIVDFSLGLKVTRFQADSRLSSKLYFEDILKYYYE</sequence>
<evidence type="ECO:0000313" key="1">
    <source>
        <dbReference type="EMBL" id="GAG60338.1"/>
    </source>
</evidence>
<comment type="caution">
    <text evidence="1">The sequence shown here is derived from an EMBL/GenBank/DDBJ whole genome shotgun (WGS) entry which is preliminary data.</text>
</comment>